<evidence type="ECO:0000313" key="2">
    <source>
        <dbReference type="EMBL" id="TWB12806.1"/>
    </source>
</evidence>
<keyword evidence="2" id="KW-0808">Transferase</keyword>
<dbReference type="InterPro" id="IPR010987">
    <property type="entry name" value="Glutathione-S-Trfase_C-like"/>
</dbReference>
<evidence type="ECO:0000313" key="3">
    <source>
        <dbReference type="Proteomes" id="UP000319859"/>
    </source>
</evidence>
<proteinExistence type="predicted"/>
<name>A0A560ETU5_9PROT</name>
<dbReference type="AlphaFoldDB" id="A0A560ETU5"/>
<reference evidence="2 3" key="1">
    <citation type="submission" date="2019-06" db="EMBL/GenBank/DDBJ databases">
        <title>Genomic Encyclopedia of Type Strains, Phase IV (KMG-V): Genome sequencing to study the core and pangenomes of soil and plant-associated prokaryotes.</title>
        <authorList>
            <person name="Whitman W."/>
        </authorList>
    </citation>
    <scope>NUCLEOTIDE SEQUENCE [LARGE SCALE GENOMIC DNA]</scope>
    <source>
        <strain evidence="2 3">BR 11880</strain>
    </source>
</reference>
<evidence type="ECO:0000259" key="1">
    <source>
        <dbReference type="PROSITE" id="PS50405"/>
    </source>
</evidence>
<dbReference type="Pfam" id="PF00043">
    <property type="entry name" value="GST_C"/>
    <property type="match status" value="1"/>
</dbReference>
<dbReference type="GO" id="GO:0016740">
    <property type="term" value="F:transferase activity"/>
    <property type="evidence" value="ECO:0007669"/>
    <property type="project" value="UniProtKB-KW"/>
</dbReference>
<sequence length="165" mass="17996">MELGDAPGVNAPAKAARHGQTPPVLFLGDGTVIDDVPAIWRYLEEAYPERPLLGATPKDKALVAMWDRWVETEGLNPVKATAARRDQPTALDARNRQRLTHFLADLDSRLSAAVYMAGDAFSAADITALITIDVATRTLGVPLPRELGAVRRWFYGLSTRASAWT</sequence>
<dbReference type="Gene3D" id="3.40.30.10">
    <property type="entry name" value="Glutaredoxin"/>
    <property type="match status" value="1"/>
</dbReference>
<dbReference type="GO" id="GO:0006414">
    <property type="term" value="P:translational elongation"/>
    <property type="evidence" value="ECO:0007669"/>
    <property type="project" value="TreeGrafter"/>
</dbReference>
<gene>
    <name evidence="2" type="ORF">FBZ89_12317</name>
</gene>
<dbReference type="Proteomes" id="UP000319859">
    <property type="component" value="Unassembled WGS sequence"/>
</dbReference>
<dbReference type="InterPro" id="IPR036282">
    <property type="entry name" value="Glutathione-S-Trfase_C_sf"/>
</dbReference>
<dbReference type="InterPro" id="IPR004046">
    <property type="entry name" value="GST_C"/>
</dbReference>
<dbReference type="GO" id="GO:0005737">
    <property type="term" value="C:cytoplasm"/>
    <property type="evidence" value="ECO:0007669"/>
    <property type="project" value="TreeGrafter"/>
</dbReference>
<accession>A0A560ETU5</accession>
<dbReference type="InterPro" id="IPR050802">
    <property type="entry name" value="EF-GSTs"/>
</dbReference>
<dbReference type="Gene3D" id="1.20.1050.10">
    <property type="match status" value="1"/>
</dbReference>
<dbReference type="PANTHER" id="PTHR43986">
    <property type="entry name" value="ELONGATION FACTOR 1-GAMMA"/>
    <property type="match status" value="1"/>
</dbReference>
<comment type="caution">
    <text evidence="2">The sequence shown here is derived from an EMBL/GenBank/DDBJ whole genome shotgun (WGS) entry which is preliminary data.</text>
</comment>
<organism evidence="2 3">
    <name type="scientific">Nitrospirillum amazonense</name>
    <dbReference type="NCBI Taxonomy" id="28077"/>
    <lineage>
        <taxon>Bacteria</taxon>
        <taxon>Pseudomonadati</taxon>
        <taxon>Pseudomonadota</taxon>
        <taxon>Alphaproteobacteria</taxon>
        <taxon>Rhodospirillales</taxon>
        <taxon>Azospirillaceae</taxon>
        <taxon>Nitrospirillum</taxon>
    </lineage>
</organism>
<dbReference type="EMBL" id="VITN01000023">
    <property type="protein sequence ID" value="TWB12806.1"/>
    <property type="molecule type" value="Genomic_DNA"/>
</dbReference>
<dbReference type="InterPro" id="IPR036249">
    <property type="entry name" value="Thioredoxin-like_sf"/>
</dbReference>
<feature type="domain" description="GST C-terminal" evidence="1">
    <location>
        <begin position="56"/>
        <end position="165"/>
    </location>
</feature>
<dbReference type="PROSITE" id="PS50405">
    <property type="entry name" value="GST_CTER"/>
    <property type="match status" value="1"/>
</dbReference>
<dbReference type="PANTHER" id="PTHR43986:SF1">
    <property type="entry name" value="ELONGATION FACTOR 1-GAMMA"/>
    <property type="match status" value="1"/>
</dbReference>
<protein>
    <submittedName>
        <fullName evidence="2">Glutathione S-transferase</fullName>
    </submittedName>
</protein>
<dbReference type="SUPFAM" id="SSF52833">
    <property type="entry name" value="Thioredoxin-like"/>
    <property type="match status" value="1"/>
</dbReference>
<dbReference type="SUPFAM" id="SSF47616">
    <property type="entry name" value="GST C-terminal domain-like"/>
    <property type="match status" value="1"/>
</dbReference>